<name>A0A2P2NXU9_RHIMU</name>
<evidence type="ECO:0000313" key="1">
    <source>
        <dbReference type="EMBL" id="MBX47282.1"/>
    </source>
</evidence>
<sequence>MSLPSHTGVKISKQV</sequence>
<reference evidence="1" key="1">
    <citation type="submission" date="2018-02" db="EMBL/GenBank/DDBJ databases">
        <title>Rhizophora mucronata_Transcriptome.</title>
        <authorList>
            <person name="Meera S.P."/>
            <person name="Sreeshan A."/>
            <person name="Augustine A."/>
        </authorList>
    </citation>
    <scope>NUCLEOTIDE SEQUENCE</scope>
    <source>
        <tissue evidence="1">Leaf</tissue>
    </source>
</reference>
<accession>A0A2P2NXU9</accession>
<proteinExistence type="predicted"/>
<organism evidence="1">
    <name type="scientific">Rhizophora mucronata</name>
    <name type="common">Asiatic mangrove</name>
    <dbReference type="NCBI Taxonomy" id="61149"/>
    <lineage>
        <taxon>Eukaryota</taxon>
        <taxon>Viridiplantae</taxon>
        <taxon>Streptophyta</taxon>
        <taxon>Embryophyta</taxon>
        <taxon>Tracheophyta</taxon>
        <taxon>Spermatophyta</taxon>
        <taxon>Magnoliopsida</taxon>
        <taxon>eudicotyledons</taxon>
        <taxon>Gunneridae</taxon>
        <taxon>Pentapetalae</taxon>
        <taxon>rosids</taxon>
        <taxon>fabids</taxon>
        <taxon>Malpighiales</taxon>
        <taxon>Rhizophoraceae</taxon>
        <taxon>Rhizophora</taxon>
    </lineage>
</organism>
<dbReference type="EMBL" id="GGEC01066798">
    <property type="protein sequence ID" value="MBX47282.1"/>
    <property type="molecule type" value="Transcribed_RNA"/>
</dbReference>
<protein>
    <submittedName>
        <fullName evidence="1">Uncharacterized protein</fullName>
    </submittedName>
</protein>